<dbReference type="OrthoDB" id="9805989at2"/>
<evidence type="ECO:0000313" key="2">
    <source>
        <dbReference type="EMBL" id="SDW90234.1"/>
    </source>
</evidence>
<gene>
    <name evidence="2" type="ORF">SAMN05660923_01399</name>
</gene>
<reference evidence="2 3" key="1">
    <citation type="submission" date="2016-10" db="EMBL/GenBank/DDBJ databases">
        <authorList>
            <person name="de Groot N.N."/>
        </authorList>
    </citation>
    <scope>NUCLEOTIDE SEQUENCE [LARGE SCALE GENOMIC DNA]</scope>
    <source>
        <strain evidence="2 3">DSM 23310</strain>
    </source>
</reference>
<organism evidence="2 3">
    <name type="scientific">Tepidimicrobium xylanilyticum</name>
    <dbReference type="NCBI Taxonomy" id="1123352"/>
    <lineage>
        <taxon>Bacteria</taxon>
        <taxon>Bacillati</taxon>
        <taxon>Bacillota</taxon>
        <taxon>Tissierellia</taxon>
        <taxon>Tissierellales</taxon>
        <taxon>Tepidimicrobiaceae</taxon>
        <taxon>Tepidimicrobium</taxon>
    </lineage>
</organism>
<feature type="transmembrane region" description="Helical" evidence="1">
    <location>
        <begin position="206"/>
        <end position="230"/>
    </location>
</feature>
<accession>A0A1H2XCQ8</accession>
<dbReference type="RefSeq" id="WP_093752185.1">
    <property type="nucleotide sequence ID" value="NZ_FNNG01000005.1"/>
</dbReference>
<feature type="transmembrane region" description="Helical" evidence="1">
    <location>
        <begin position="43"/>
        <end position="62"/>
    </location>
</feature>
<sequence>MKGFEALNAFWETFRSIFPLTAFLVFIQLVVIRKPIENVKEFVIGFILSVLGLHFFLQGVSMSLFPIGDSVGSNLVVLERKWLIIIIGFVIGCFGTLVEPALKALALEVEEISIGAIPNKILIHAVAIGFGSGMAIGLLRILNGIPYLKVAIPLLLLVILLSFFAPEQYVSIAMDSASATTGPVNIPLNMALAIGLAKVIKGADPLLSGFGIVGLTSLGAIISVLTLGILTRI</sequence>
<dbReference type="EMBL" id="FNNG01000005">
    <property type="protein sequence ID" value="SDW90234.1"/>
    <property type="molecule type" value="Genomic_DNA"/>
</dbReference>
<protein>
    <recommendedName>
        <fullName evidence="4">DUF1538 domain-containing protein</fullName>
    </recommendedName>
</protein>
<keyword evidence="1" id="KW-1133">Transmembrane helix</keyword>
<dbReference type="Pfam" id="PF07556">
    <property type="entry name" value="DUF1538"/>
    <property type="match status" value="1"/>
</dbReference>
<evidence type="ECO:0000256" key="1">
    <source>
        <dbReference type="SAM" id="Phobius"/>
    </source>
</evidence>
<feature type="transmembrane region" description="Helical" evidence="1">
    <location>
        <begin position="82"/>
        <end position="102"/>
    </location>
</feature>
<keyword evidence="3" id="KW-1185">Reference proteome</keyword>
<dbReference type="AlphaFoldDB" id="A0A1H2XCQ8"/>
<dbReference type="InterPro" id="IPR011435">
    <property type="entry name" value="UmpAB"/>
</dbReference>
<name>A0A1H2XCQ8_9FIRM</name>
<dbReference type="Proteomes" id="UP000198828">
    <property type="component" value="Unassembled WGS sequence"/>
</dbReference>
<keyword evidence="1" id="KW-0472">Membrane</keyword>
<feature type="transmembrane region" description="Helical" evidence="1">
    <location>
        <begin position="13"/>
        <end position="31"/>
    </location>
</feature>
<evidence type="ECO:0008006" key="4">
    <source>
        <dbReference type="Google" id="ProtNLM"/>
    </source>
</evidence>
<feature type="transmembrane region" description="Helical" evidence="1">
    <location>
        <begin position="147"/>
        <end position="165"/>
    </location>
</feature>
<keyword evidence="1" id="KW-0812">Transmembrane</keyword>
<evidence type="ECO:0000313" key="3">
    <source>
        <dbReference type="Proteomes" id="UP000198828"/>
    </source>
</evidence>
<feature type="transmembrane region" description="Helical" evidence="1">
    <location>
        <begin position="122"/>
        <end position="141"/>
    </location>
</feature>
<proteinExistence type="predicted"/>